<dbReference type="AlphaFoldDB" id="A0A0U1KWL8"/>
<dbReference type="Proteomes" id="UP000049855">
    <property type="component" value="Unassembled WGS sequence"/>
</dbReference>
<evidence type="ECO:0000313" key="1">
    <source>
        <dbReference type="EMBL" id="CQR71726.1"/>
    </source>
</evidence>
<proteinExistence type="predicted"/>
<gene>
    <name evidence="1" type="ORF">SpAn4DRAFT_3592</name>
</gene>
<name>A0A0U1KWL8_9FIRM</name>
<keyword evidence="2" id="KW-1185">Reference proteome</keyword>
<organism evidence="1 2">
    <name type="scientific">Sporomusa ovata</name>
    <dbReference type="NCBI Taxonomy" id="2378"/>
    <lineage>
        <taxon>Bacteria</taxon>
        <taxon>Bacillati</taxon>
        <taxon>Bacillota</taxon>
        <taxon>Negativicutes</taxon>
        <taxon>Selenomonadales</taxon>
        <taxon>Sporomusaceae</taxon>
        <taxon>Sporomusa</taxon>
    </lineage>
</organism>
<reference evidence="2" key="1">
    <citation type="submission" date="2015-03" db="EMBL/GenBank/DDBJ databases">
        <authorList>
            <person name="Nijsse Bart"/>
        </authorList>
    </citation>
    <scope>NUCLEOTIDE SEQUENCE [LARGE SCALE GENOMIC DNA]</scope>
</reference>
<dbReference type="SUPFAM" id="SSF52402">
    <property type="entry name" value="Adenine nucleotide alpha hydrolases-like"/>
    <property type="match status" value="1"/>
</dbReference>
<accession>A0A0U1KWL8</accession>
<dbReference type="EMBL" id="CTRP01000005">
    <property type="protein sequence ID" value="CQR71726.1"/>
    <property type="molecule type" value="Genomic_DNA"/>
</dbReference>
<evidence type="ECO:0000313" key="2">
    <source>
        <dbReference type="Proteomes" id="UP000049855"/>
    </source>
</evidence>
<sequence length="37" mass="4243">MVSLPCKENLNPISHYLWGSVIENVIKTVHCHVLVIR</sequence>
<protein>
    <submittedName>
        <fullName evidence="1">Uncharacterized protein</fullName>
    </submittedName>
</protein>